<organism evidence="3 4">
    <name type="scientific">Seiridium unicorne</name>
    <dbReference type="NCBI Taxonomy" id="138068"/>
    <lineage>
        <taxon>Eukaryota</taxon>
        <taxon>Fungi</taxon>
        <taxon>Dikarya</taxon>
        <taxon>Ascomycota</taxon>
        <taxon>Pezizomycotina</taxon>
        <taxon>Sordariomycetes</taxon>
        <taxon>Xylariomycetidae</taxon>
        <taxon>Amphisphaeriales</taxon>
        <taxon>Sporocadaceae</taxon>
        <taxon>Seiridium</taxon>
    </lineage>
</organism>
<dbReference type="InterPro" id="IPR001910">
    <property type="entry name" value="Inosine/uridine_hydrolase_dom"/>
</dbReference>
<dbReference type="Proteomes" id="UP001408356">
    <property type="component" value="Unassembled WGS sequence"/>
</dbReference>
<dbReference type="PANTHER" id="PTHR46190:SF1">
    <property type="entry name" value="SI:CH211-201H21.5"/>
    <property type="match status" value="1"/>
</dbReference>
<dbReference type="PANTHER" id="PTHR46190">
    <property type="entry name" value="SI:CH211-201H21.5-RELATED"/>
    <property type="match status" value="1"/>
</dbReference>
<name>A0ABR2URS0_9PEZI</name>
<dbReference type="Gene3D" id="3.90.245.10">
    <property type="entry name" value="Ribonucleoside hydrolase-like"/>
    <property type="match status" value="1"/>
</dbReference>
<protein>
    <submittedName>
        <fullName evidence="3">Inosine/uridine-preferring nucleoside hydrolase domain-containing protein</fullName>
    </submittedName>
</protein>
<dbReference type="InterPro" id="IPR052775">
    <property type="entry name" value="IUN_hydrolase"/>
</dbReference>
<dbReference type="Pfam" id="PF01156">
    <property type="entry name" value="IU_nuc_hydro"/>
    <property type="match status" value="1"/>
</dbReference>
<keyword evidence="4" id="KW-1185">Reference proteome</keyword>
<evidence type="ECO:0000256" key="1">
    <source>
        <dbReference type="ARBA" id="ARBA00009176"/>
    </source>
</evidence>
<keyword evidence="3" id="KW-0378">Hydrolase</keyword>
<comment type="similarity">
    <text evidence="1">Belongs to the IUNH family.</text>
</comment>
<dbReference type="GO" id="GO:0016787">
    <property type="term" value="F:hydrolase activity"/>
    <property type="evidence" value="ECO:0007669"/>
    <property type="project" value="UniProtKB-KW"/>
</dbReference>
<evidence type="ECO:0000259" key="2">
    <source>
        <dbReference type="Pfam" id="PF01156"/>
    </source>
</evidence>
<reference evidence="3 4" key="1">
    <citation type="journal article" date="2024" name="J. Plant Pathol.">
        <title>Sequence and assembly of the genome of Seiridium unicorne, isolate CBS 538.82, causal agent of cypress canker disease.</title>
        <authorList>
            <person name="Scali E."/>
            <person name="Rocca G.D."/>
            <person name="Danti R."/>
            <person name="Garbelotto M."/>
            <person name="Barberini S."/>
            <person name="Baroncelli R."/>
            <person name="Emiliani G."/>
        </authorList>
    </citation>
    <scope>NUCLEOTIDE SEQUENCE [LARGE SCALE GENOMIC DNA]</scope>
    <source>
        <strain evidence="3 4">BM-138-508</strain>
    </source>
</reference>
<evidence type="ECO:0000313" key="4">
    <source>
        <dbReference type="Proteomes" id="UP001408356"/>
    </source>
</evidence>
<dbReference type="PROSITE" id="PS51257">
    <property type="entry name" value="PROKAR_LIPOPROTEIN"/>
    <property type="match status" value="1"/>
</dbReference>
<sequence length="370" mass="40167">MRYSLQLAVAGGAVVASCANNTGSDRAGAVNAGGPKIIMDNDWNAGAATQFLMALDYGWDVLGLIGDTANSWALQCSTHALALLEIGNLSCIPVYKGSDYPLLMTPDLMQTWQTLQGPLPWEGVFKPQNDTAEALGSDPTSGDPRRIVKEAFVEGYPNTTLAGENAAAWLVEQVRKYPGEIVIYAGGALTNIALAVRMDSDFAKNTKALWIMGGFVDTNFLQISGSFNFKVDPEATKIALTADFPNITLVSNAANALDIFPTTEYIEEIAEIVNPYTVLNTAAAYPDLPFWDEATLLTLIDPASAINQTSFYVNVDTNYYSPTYGNIRGYQEALKPTKQELREVNFVHQINGTTFRTALKRALQYPKSCS</sequence>
<dbReference type="SUPFAM" id="SSF53590">
    <property type="entry name" value="Nucleoside hydrolase"/>
    <property type="match status" value="1"/>
</dbReference>
<gene>
    <name evidence="3" type="ORF">SUNI508_09250</name>
</gene>
<accession>A0ABR2URS0</accession>
<dbReference type="InterPro" id="IPR036452">
    <property type="entry name" value="Ribo_hydro-like"/>
</dbReference>
<evidence type="ECO:0000313" key="3">
    <source>
        <dbReference type="EMBL" id="KAK9417011.1"/>
    </source>
</evidence>
<feature type="domain" description="Inosine/uridine-preferring nucleoside hydrolase" evidence="2">
    <location>
        <begin position="37"/>
        <end position="355"/>
    </location>
</feature>
<comment type="caution">
    <text evidence="3">The sequence shown here is derived from an EMBL/GenBank/DDBJ whole genome shotgun (WGS) entry which is preliminary data.</text>
</comment>
<dbReference type="EMBL" id="JARVKF010000402">
    <property type="protein sequence ID" value="KAK9417011.1"/>
    <property type="molecule type" value="Genomic_DNA"/>
</dbReference>
<proteinExistence type="inferred from homology"/>